<comment type="caution">
    <text evidence="2">The sequence shown here is derived from an EMBL/GenBank/DDBJ whole genome shotgun (WGS) entry which is preliminary data.</text>
</comment>
<keyword evidence="1" id="KW-0472">Membrane</keyword>
<dbReference type="AlphaFoldDB" id="A0A4U7NAI4"/>
<feature type="transmembrane region" description="Helical" evidence="1">
    <location>
        <begin position="44"/>
        <end position="61"/>
    </location>
</feature>
<gene>
    <name evidence="2" type="ORF">FAP39_01230</name>
</gene>
<dbReference type="Proteomes" id="UP000306575">
    <property type="component" value="Unassembled WGS sequence"/>
</dbReference>
<accession>A0A4U7NAI4</accession>
<evidence type="ECO:0008006" key="4">
    <source>
        <dbReference type="Google" id="ProtNLM"/>
    </source>
</evidence>
<feature type="transmembrane region" description="Helical" evidence="1">
    <location>
        <begin position="20"/>
        <end position="38"/>
    </location>
</feature>
<keyword evidence="3" id="KW-1185">Reference proteome</keyword>
<sequence length="159" mass="17171">MHMDQDVLATVGASTPRRWFGVGTMALLGGLLVYLGLAVPPASLGWQIFLLAMGALALWLAEATRKASARTIELTKEGLRDDTGEIIAPIDEIVRVERGTFAMKPSHGFVLRLKTRSAARWRPGLWWVLGKRVGVGGVATGAHTKAMAQILEALLAERT</sequence>
<dbReference type="OrthoDB" id="7862519at2"/>
<protein>
    <recommendedName>
        <fullName evidence="4">DUF2244 domain-containing protein</fullName>
    </recommendedName>
</protein>
<organism evidence="2 3">
    <name type="scientific">Shimia litoralis</name>
    <dbReference type="NCBI Taxonomy" id="420403"/>
    <lineage>
        <taxon>Bacteria</taxon>
        <taxon>Pseudomonadati</taxon>
        <taxon>Pseudomonadota</taxon>
        <taxon>Alphaproteobacteria</taxon>
        <taxon>Rhodobacterales</taxon>
        <taxon>Roseobacteraceae</taxon>
    </lineage>
</organism>
<evidence type="ECO:0000313" key="2">
    <source>
        <dbReference type="EMBL" id="TKZ22526.1"/>
    </source>
</evidence>
<evidence type="ECO:0000256" key="1">
    <source>
        <dbReference type="SAM" id="Phobius"/>
    </source>
</evidence>
<proteinExistence type="predicted"/>
<evidence type="ECO:0000313" key="3">
    <source>
        <dbReference type="Proteomes" id="UP000306575"/>
    </source>
</evidence>
<dbReference type="EMBL" id="SULI01000001">
    <property type="protein sequence ID" value="TKZ22526.1"/>
    <property type="molecule type" value="Genomic_DNA"/>
</dbReference>
<keyword evidence="1" id="KW-1133">Transmembrane helix</keyword>
<reference evidence="2 3" key="1">
    <citation type="submission" date="2019-04" db="EMBL/GenBank/DDBJ databases">
        <title>Genome sequence of Pelagicola litoralis CL-ES2.</title>
        <authorList>
            <person name="Cao J."/>
        </authorList>
    </citation>
    <scope>NUCLEOTIDE SEQUENCE [LARGE SCALE GENOMIC DNA]</scope>
    <source>
        <strain evidence="2 3">CL-ES2</strain>
    </source>
</reference>
<keyword evidence="1" id="KW-0812">Transmembrane</keyword>
<name>A0A4U7NAI4_9RHOB</name>